<proteinExistence type="predicted"/>
<accession>A0ABW5A3N5</accession>
<dbReference type="EMBL" id="JBHUIO010000011">
    <property type="protein sequence ID" value="MFD2172100.1"/>
    <property type="molecule type" value="Genomic_DNA"/>
</dbReference>
<protein>
    <recommendedName>
        <fullName evidence="4">Etoposide-induced protein 2.4 (EI24)</fullName>
    </recommendedName>
</protein>
<evidence type="ECO:0008006" key="4">
    <source>
        <dbReference type="Google" id="ProtNLM"/>
    </source>
</evidence>
<gene>
    <name evidence="2" type="ORF">ACFSOY_19215</name>
</gene>
<feature type="transmembrane region" description="Helical" evidence="1">
    <location>
        <begin position="192"/>
        <end position="212"/>
    </location>
</feature>
<feature type="transmembrane region" description="Helical" evidence="1">
    <location>
        <begin position="7"/>
        <end position="31"/>
    </location>
</feature>
<name>A0ABW5A3N5_9BACL</name>
<comment type="caution">
    <text evidence="2">The sequence shown here is derived from an EMBL/GenBank/DDBJ whole genome shotgun (WGS) entry which is preliminary data.</text>
</comment>
<keyword evidence="3" id="KW-1185">Reference proteome</keyword>
<evidence type="ECO:0000256" key="1">
    <source>
        <dbReference type="SAM" id="Phobius"/>
    </source>
</evidence>
<keyword evidence="1" id="KW-1133">Transmembrane helix</keyword>
<feature type="transmembrane region" description="Helical" evidence="1">
    <location>
        <begin position="118"/>
        <end position="143"/>
    </location>
</feature>
<evidence type="ECO:0000313" key="3">
    <source>
        <dbReference type="Proteomes" id="UP001597343"/>
    </source>
</evidence>
<feature type="transmembrane region" description="Helical" evidence="1">
    <location>
        <begin position="74"/>
        <end position="97"/>
    </location>
</feature>
<feature type="transmembrane region" description="Helical" evidence="1">
    <location>
        <begin position="218"/>
        <end position="235"/>
    </location>
</feature>
<sequence length="249" mass="27737">MTTGRGSAWLGAALFAICYEALVSLIGWWLFGPPHTLEGNFSLKVTATVGLPALGQLLDPSHQIGSLELQRSGFLISTMLYPIVSMMLYALANTGYVRSLAKSQRDLPLSSVKETSRIAVRMMGWMILQLLLSLIMMLLIGLLGFVGGALSVLLLLCFRYYFLFFEYVLVVEQTAFRQAFGRSLELRKSAQSVAFPLFLIILVVNVLLGYMVNQFFSYGMMALMLPLNAILHTMIQSRLMHAFFVAREG</sequence>
<evidence type="ECO:0000313" key="2">
    <source>
        <dbReference type="EMBL" id="MFD2172100.1"/>
    </source>
</evidence>
<keyword evidence="1" id="KW-0812">Transmembrane</keyword>
<dbReference type="Proteomes" id="UP001597343">
    <property type="component" value="Unassembled WGS sequence"/>
</dbReference>
<feature type="transmembrane region" description="Helical" evidence="1">
    <location>
        <begin position="149"/>
        <end position="171"/>
    </location>
</feature>
<organism evidence="2 3">
    <name type="scientific">Tumebacillus lipolyticus</name>
    <dbReference type="NCBI Taxonomy" id="1280370"/>
    <lineage>
        <taxon>Bacteria</taxon>
        <taxon>Bacillati</taxon>
        <taxon>Bacillota</taxon>
        <taxon>Bacilli</taxon>
        <taxon>Bacillales</taxon>
        <taxon>Alicyclobacillaceae</taxon>
        <taxon>Tumebacillus</taxon>
    </lineage>
</organism>
<keyword evidence="1" id="KW-0472">Membrane</keyword>
<reference evidence="3" key="1">
    <citation type="journal article" date="2019" name="Int. J. Syst. Evol. Microbiol.">
        <title>The Global Catalogue of Microorganisms (GCM) 10K type strain sequencing project: providing services to taxonomists for standard genome sequencing and annotation.</title>
        <authorList>
            <consortium name="The Broad Institute Genomics Platform"/>
            <consortium name="The Broad Institute Genome Sequencing Center for Infectious Disease"/>
            <person name="Wu L."/>
            <person name="Ma J."/>
        </authorList>
    </citation>
    <scope>NUCLEOTIDE SEQUENCE [LARGE SCALE GENOMIC DNA]</scope>
    <source>
        <strain evidence="3">CGMCC 1.13574</strain>
    </source>
</reference>
<dbReference type="RefSeq" id="WP_386049457.1">
    <property type="nucleotide sequence ID" value="NZ_JBHUIO010000011.1"/>
</dbReference>